<protein>
    <submittedName>
        <fullName evidence="1">Uncharacterized protein</fullName>
    </submittedName>
</protein>
<comment type="caution">
    <text evidence="1">The sequence shown here is derived from an EMBL/GenBank/DDBJ whole genome shotgun (WGS) entry which is preliminary data.</text>
</comment>
<dbReference type="EMBL" id="LAZR01013117">
    <property type="protein sequence ID" value="KKM23468.1"/>
    <property type="molecule type" value="Genomic_DNA"/>
</dbReference>
<sequence>MFYGAIWRMSLQTHYERDPAQSGKIAAAKWREIWMGLQNMGCGCTPGIDRTENITIINSSIRRYALEIRQMWIDASFDVDVAYFEVPDKFDTDPGDVGPEVDQREAALCIACTGFVDELFNRGMSIILANADEAAVAGIVALDLSSALPAIGFMVVGGALALATVSVIEAYGELANSDYREYIACAMFENLKGGDTNTRADFDTSLDSFPNPRPLPETVFQNIIRDLIEVWVRSQLNNLDNYLMFVSQLGGAFDYAGEAGGGCVCLGVWEHQFLAGTGLQSINQLDVDCGTSVYDAVNDWLSGLCCDPTSGALLTEDELTFASRTITRVRMYVDYKSTRSTASDKLKIWNGASGATLLKEEGVAGEQDVIVDTGVISVASTKLTFETIVAINNSGCPDDSGGRDNVWKIIIEGEGTDPFI</sequence>
<accession>A0A0F9KMR1</accession>
<organism evidence="1">
    <name type="scientific">marine sediment metagenome</name>
    <dbReference type="NCBI Taxonomy" id="412755"/>
    <lineage>
        <taxon>unclassified sequences</taxon>
        <taxon>metagenomes</taxon>
        <taxon>ecological metagenomes</taxon>
    </lineage>
</organism>
<proteinExistence type="predicted"/>
<reference evidence="1" key="1">
    <citation type="journal article" date="2015" name="Nature">
        <title>Complex archaea that bridge the gap between prokaryotes and eukaryotes.</title>
        <authorList>
            <person name="Spang A."/>
            <person name="Saw J.H."/>
            <person name="Jorgensen S.L."/>
            <person name="Zaremba-Niedzwiedzka K."/>
            <person name="Martijn J."/>
            <person name="Lind A.E."/>
            <person name="van Eijk R."/>
            <person name="Schleper C."/>
            <person name="Guy L."/>
            <person name="Ettema T.J."/>
        </authorList>
    </citation>
    <scope>NUCLEOTIDE SEQUENCE</scope>
</reference>
<evidence type="ECO:0000313" key="1">
    <source>
        <dbReference type="EMBL" id="KKM23468.1"/>
    </source>
</evidence>
<gene>
    <name evidence="1" type="ORF">LCGC14_1614890</name>
</gene>
<name>A0A0F9KMR1_9ZZZZ</name>
<dbReference type="AlphaFoldDB" id="A0A0F9KMR1"/>